<dbReference type="GO" id="GO:0004518">
    <property type="term" value="F:nuclease activity"/>
    <property type="evidence" value="ECO:0007669"/>
    <property type="project" value="UniProtKB-KW"/>
</dbReference>
<dbReference type="OMA" id="HEHEYIC"/>
<evidence type="ECO:0000256" key="6">
    <source>
        <dbReference type="ARBA" id="ARBA00022490"/>
    </source>
</evidence>
<dbReference type="GO" id="GO:0005737">
    <property type="term" value="C:cytoplasm"/>
    <property type="evidence" value="ECO:0007669"/>
    <property type="project" value="UniProtKB-SubCell"/>
</dbReference>
<dbReference type="GO" id="GO:0016787">
    <property type="term" value="F:hydrolase activity"/>
    <property type="evidence" value="ECO:0007669"/>
    <property type="project" value="UniProtKB-KW"/>
</dbReference>
<dbReference type="Pfam" id="PF13359">
    <property type="entry name" value="DDE_Tnp_4"/>
    <property type="match status" value="1"/>
</dbReference>
<sequence>MAAFLRAVHNRNFHERILRRERVFRERCNPLAEFTDEELYSRYRFDRNGVLFITDLIREEIESPTERSCAIPPEIKVLIALQFYACGTFQRTVGDTIRISQPSVSRIINLVSSSLSRRLGDFIKWPAAADIPDIQRGFFTIAGFPGIVGIIDGTHIRITAPNAHEEQFVNRKNYHSINVQVVVDNKCNFTQLNAKRPGSTHDSRVLRESSIANVFERGQGENEEVYLLGNTGYPSKPWLLTPFLQPGNRPEARYNGAHRTTRSLVERTIGQWKRRFHCLHGEIRLSPERTCRVIAACAVLHNIAKQQGFPDIDEDDPMDDPPHPQPDQPAQLHDNGDLVRNHVVHTYFQ</sequence>
<evidence type="ECO:0000259" key="14">
    <source>
        <dbReference type="Pfam" id="PF13359"/>
    </source>
</evidence>
<keyword evidence="10" id="KW-0539">Nucleus</keyword>
<dbReference type="PRINTS" id="PR02086">
    <property type="entry name" value="PUTNUCHARBI1"/>
</dbReference>
<comment type="similarity">
    <text evidence="4">Belongs to the HARBI1 family.</text>
</comment>
<evidence type="ECO:0000256" key="7">
    <source>
        <dbReference type="ARBA" id="ARBA00022722"/>
    </source>
</evidence>
<evidence type="ECO:0000313" key="15">
    <source>
        <dbReference type="EnsemblMetazoa" id="XP_038050874.1"/>
    </source>
</evidence>
<dbReference type="EnsemblMetazoa" id="XM_038194946.1">
    <property type="protein sequence ID" value="XP_038050874.1"/>
    <property type="gene ID" value="LOC119724024"/>
</dbReference>
<comment type="function">
    <text evidence="12">Transposase-derived protein that may have nuclease activity. Does not have transposase activity.</text>
</comment>
<dbReference type="InterPro" id="IPR027806">
    <property type="entry name" value="HARBI1_dom"/>
</dbReference>
<comment type="cofactor">
    <cofactor evidence="1">
        <name>a divalent metal cation</name>
        <dbReference type="ChEBI" id="CHEBI:60240"/>
    </cofactor>
</comment>
<evidence type="ECO:0000256" key="13">
    <source>
        <dbReference type="SAM" id="MobiDB-lite"/>
    </source>
</evidence>
<evidence type="ECO:0000313" key="16">
    <source>
        <dbReference type="Proteomes" id="UP000887568"/>
    </source>
</evidence>
<keyword evidence="9" id="KW-0378">Hydrolase</keyword>
<keyword evidence="8" id="KW-0479">Metal-binding</keyword>
<name>A0A913ZHK4_PATMI</name>
<evidence type="ECO:0000256" key="2">
    <source>
        <dbReference type="ARBA" id="ARBA00004123"/>
    </source>
</evidence>
<dbReference type="PANTHER" id="PTHR22930:SF286">
    <property type="entry name" value="NUCLEASE HARBI1"/>
    <property type="match status" value="1"/>
</dbReference>
<evidence type="ECO:0000256" key="12">
    <source>
        <dbReference type="ARBA" id="ARBA00045850"/>
    </source>
</evidence>
<dbReference type="GeneID" id="119724024"/>
<evidence type="ECO:0000256" key="1">
    <source>
        <dbReference type="ARBA" id="ARBA00001968"/>
    </source>
</evidence>
<dbReference type="RefSeq" id="XP_038050874.1">
    <property type="nucleotide sequence ID" value="XM_038194946.1"/>
</dbReference>
<keyword evidence="16" id="KW-1185">Reference proteome</keyword>
<proteinExistence type="inferred from homology"/>
<dbReference type="GO" id="GO:0046872">
    <property type="term" value="F:metal ion binding"/>
    <property type="evidence" value="ECO:0007669"/>
    <property type="project" value="UniProtKB-KW"/>
</dbReference>
<evidence type="ECO:0000256" key="9">
    <source>
        <dbReference type="ARBA" id="ARBA00022801"/>
    </source>
</evidence>
<comment type="subcellular location">
    <subcellularLocation>
        <location evidence="3">Cytoplasm</location>
    </subcellularLocation>
    <subcellularLocation>
        <location evidence="2">Nucleus</location>
    </subcellularLocation>
</comment>
<dbReference type="AlphaFoldDB" id="A0A913ZHK4"/>
<organism evidence="15 16">
    <name type="scientific">Patiria miniata</name>
    <name type="common">Bat star</name>
    <name type="synonym">Asterina miniata</name>
    <dbReference type="NCBI Taxonomy" id="46514"/>
    <lineage>
        <taxon>Eukaryota</taxon>
        <taxon>Metazoa</taxon>
        <taxon>Echinodermata</taxon>
        <taxon>Eleutherozoa</taxon>
        <taxon>Asterozoa</taxon>
        <taxon>Asteroidea</taxon>
        <taxon>Valvatacea</taxon>
        <taxon>Valvatida</taxon>
        <taxon>Asterinidae</taxon>
        <taxon>Patiria</taxon>
    </lineage>
</organism>
<feature type="domain" description="DDE Tnp4" evidence="14">
    <location>
        <begin position="151"/>
        <end position="302"/>
    </location>
</feature>
<dbReference type="OrthoDB" id="418573at2759"/>
<accession>A0A913ZHK4</accession>
<evidence type="ECO:0000256" key="11">
    <source>
        <dbReference type="ARBA" id="ARBA00030126"/>
    </source>
</evidence>
<dbReference type="Proteomes" id="UP000887568">
    <property type="component" value="Unplaced"/>
</dbReference>
<evidence type="ECO:0000256" key="4">
    <source>
        <dbReference type="ARBA" id="ARBA00006958"/>
    </source>
</evidence>
<keyword evidence="6" id="KW-0963">Cytoplasm</keyword>
<evidence type="ECO:0000256" key="5">
    <source>
        <dbReference type="ARBA" id="ARBA00015519"/>
    </source>
</evidence>
<evidence type="ECO:0000256" key="3">
    <source>
        <dbReference type="ARBA" id="ARBA00004496"/>
    </source>
</evidence>
<dbReference type="InterPro" id="IPR026103">
    <property type="entry name" value="HARBI1_animal"/>
</dbReference>
<evidence type="ECO:0000256" key="8">
    <source>
        <dbReference type="ARBA" id="ARBA00022723"/>
    </source>
</evidence>
<dbReference type="GO" id="GO:0005634">
    <property type="term" value="C:nucleus"/>
    <property type="evidence" value="ECO:0007669"/>
    <property type="project" value="UniProtKB-SubCell"/>
</dbReference>
<dbReference type="PANTHER" id="PTHR22930">
    <property type="match status" value="1"/>
</dbReference>
<dbReference type="InterPro" id="IPR045249">
    <property type="entry name" value="HARBI1-like"/>
</dbReference>
<protein>
    <recommendedName>
        <fullName evidence="5">Putative nuclease HARBI1</fullName>
    </recommendedName>
    <alternativeName>
        <fullName evidence="11">Harbinger transposase-derived nuclease</fullName>
    </alternativeName>
</protein>
<evidence type="ECO:0000256" key="10">
    <source>
        <dbReference type="ARBA" id="ARBA00023242"/>
    </source>
</evidence>
<feature type="region of interest" description="Disordered" evidence="13">
    <location>
        <begin position="308"/>
        <end position="336"/>
    </location>
</feature>
<keyword evidence="7" id="KW-0540">Nuclease</keyword>
<reference evidence="15" key="1">
    <citation type="submission" date="2022-11" db="UniProtKB">
        <authorList>
            <consortium name="EnsemblMetazoa"/>
        </authorList>
    </citation>
    <scope>IDENTIFICATION</scope>
</reference>